<accession>A0A7N2LGY4</accession>
<dbReference type="Gramene" id="QL04p039399:mrna">
    <property type="protein sequence ID" value="QL04p039399:mrna"/>
    <property type="gene ID" value="QL04p039399"/>
</dbReference>
<feature type="region of interest" description="Disordered" evidence="2">
    <location>
        <begin position="144"/>
        <end position="203"/>
    </location>
</feature>
<keyword evidence="5" id="KW-1185">Reference proteome</keyword>
<dbReference type="Pfam" id="PF14392">
    <property type="entry name" value="zf-CCHC_4"/>
    <property type="match status" value="1"/>
</dbReference>
<dbReference type="InParanoid" id="A0A7N2LGY4"/>
<dbReference type="InterPro" id="IPR025836">
    <property type="entry name" value="Zn_knuckle_CX2CX4HX4C"/>
</dbReference>
<protein>
    <recommendedName>
        <fullName evidence="3">CCHC-type domain-containing protein</fullName>
    </recommendedName>
</protein>
<dbReference type="SUPFAM" id="SSF57756">
    <property type="entry name" value="Retrovirus zinc finger-like domains"/>
    <property type="match status" value="1"/>
</dbReference>
<keyword evidence="1" id="KW-0479">Metal-binding</keyword>
<dbReference type="AlphaFoldDB" id="A0A7N2LGY4"/>
<keyword evidence="1" id="KW-0863">Zinc-finger</keyword>
<evidence type="ECO:0000259" key="3">
    <source>
        <dbReference type="PROSITE" id="PS50158"/>
    </source>
</evidence>
<dbReference type="PANTHER" id="PTHR31286:SF167">
    <property type="entry name" value="OS09G0268800 PROTEIN"/>
    <property type="match status" value="1"/>
</dbReference>
<evidence type="ECO:0000256" key="1">
    <source>
        <dbReference type="PROSITE-ProRule" id="PRU00047"/>
    </source>
</evidence>
<dbReference type="PANTHER" id="PTHR31286">
    <property type="entry name" value="GLYCINE-RICH CELL WALL STRUCTURAL PROTEIN 1.8-LIKE"/>
    <property type="match status" value="1"/>
</dbReference>
<reference evidence="4 5" key="1">
    <citation type="journal article" date="2016" name="G3 (Bethesda)">
        <title>First Draft Assembly and Annotation of the Genome of a California Endemic Oak Quercus lobata Nee (Fagaceae).</title>
        <authorList>
            <person name="Sork V.L."/>
            <person name="Fitz-Gibbon S.T."/>
            <person name="Puiu D."/>
            <person name="Crepeau M."/>
            <person name="Gugger P.F."/>
            <person name="Sherman R."/>
            <person name="Stevens K."/>
            <person name="Langley C.H."/>
            <person name="Pellegrini M."/>
            <person name="Salzberg S.L."/>
        </authorList>
    </citation>
    <scope>NUCLEOTIDE SEQUENCE [LARGE SCALE GENOMIC DNA]</scope>
    <source>
        <strain evidence="4 5">cv. SW786</strain>
    </source>
</reference>
<dbReference type="InterPro" id="IPR001878">
    <property type="entry name" value="Znf_CCHC"/>
</dbReference>
<dbReference type="InterPro" id="IPR040256">
    <property type="entry name" value="At4g02000-like"/>
</dbReference>
<reference evidence="4" key="2">
    <citation type="submission" date="2021-01" db="UniProtKB">
        <authorList>
            <consortium name="EnsemblPlants"/>
        </authorList>
    </citation>
    <scope>IDENTIFICATION</scope>
</reference>
<keyword evidence="1" id="KW-0862">Zinc</keyword>
<dbReference type="GO" id="GO:0003676">
    <property type="term" value="F:nucleic acid binding"/>
    <property type="evidence" value="ECO:0007669"/>
    <property type="project" value="InterPro"/>
</dbReference>
<organism evidence="4 5">
    <name type="scientific">Quercus lobata</name>
    <name type="common">Valley oak</name>
    <dbReference type="NCBI Taxonomy" id="97700"/>
    <lineage>
        <taxon>Eukaryota</taxon>
        <taxon>Viridiplantae</taxon>
        <taxon>Streptophyta</taxon>
        <taxon>Embryophyta</taxon>
        <taxon>Tracheophyta</taxon>
        <taxon>Spermatophyta</taxon>
        <taxon>Magnoliopsida</taxon>
        <taxon>eudicotyledons</taxon>
        <taxon>Gunneridae</taxon>
        <taxon>Pentapetalae</taxon>
        <taxon>rosids</taxon>
        <taxon>fabids</taxon>
        <taxon>Fagales</taxon>
        <taxon>Fagaceae</taxon>
        <taxon>Quercus</taxon>
    </lineage>
</organism>
<evidence type="ECO:0000313" key="4">
    <source>
        <dbReference type="EnsemblPlants" id="QL04p039399:mrna"/>
    </source>
</evidence>
<dbReference type="PROSITE" id="PS50158">
    <property type="entry name" value="ZF_CCHC"/>
    <property type="match status" value="1"/>
</dbReference>
<dbReference type="Proteomes" id="UP000594261">
    <property type="component" value="Chromosome 4"/>
</dbReference>
<dbReference type="InterPro" id="IPR036875">
    <property type="entry name" value="Znf_CCHC_sf"/>
</dbReference>
<name>A0A7N2LGY4_QUELO</name>
<evidence type="ECO:0000313" key="5">
    <source>
        <dbReference type="Proteomes" id="UP000594261"/>
    </source>
</evidence>
<feature type="domain" description="CCHC-type" evidence="3">
    <location>
        <begin position="126"/>
        <end position="139"/>
    </location>
</feature>
<dbReference type="EnsemblPlants" id="QL04p039399:mrna">
    <property type="protein sequence ID" value="QL04p039399:mrna"/>
    <property type="gene ID" value="QL04p039399"/>
</dbReference>
<sequence>MDSDFVDRIQRISLTEEEGEIIKVRSDNHAKVLEECSLSLMGRFHTTRPINTRAAKNLLQSVWKFCQDLKITEVWGLPFDLITVEAGQDIGESIGKKPIKRGAPVLSPEGDKVWTAFQYERLVGLCFNCGLIGHEARECHHPLSNTEEEKPYGEWLRAGSRGAKDPRGKKQASPPRRKAEKANERARDQPQPPQDQQMAEANGTDAVRGTVTRGINCAVLSHLVREKAPNDLFMMETKQTVDEMRKVQADLRYDNLLAVPCVRRASGLAMLWKDEVRLDVQTFSLNHIDAHILTDQNSPWRLTGFYGKLEEQRKHES</sequence>
<feature type="compositionally biased region" description="Basic residues" evidence="2">
    <location>
        <begin position="169"/>
        <end position="179"/>
    </location>
</feature>
<evidence type="ECO:0000256" key="2">
    <source>
        <dbReference type="SAM" id="MobiDB-lite"/>
    </source>
</evidence>
<dbReference type="EMBL" id="LRBV02000004">
    <property type="status" value="NOT_ANNOTATED_CDS"/>
    <property type="molecule type" value="Genomic_DNA"/>
</dbReference>
<dbReference type="GO" id="GO:0008270">
    <property type="term" value="F:zinc ion binding"/>
    <property type="evidence" value="ECO:0007669"/>
    <property type="project" value="UniProtKB-KW"/>
</dbReference>
<proteinExistence type="predicted"/>